<name>A0ACC0VX96_9STRA</name>
<evidence type="ECO:0000313" key="1">
    <source>
        <dbReference type="EMBL" id="KAI9911114.1"/>
    </source>
</evidence>
<keyword evidence="2" id="KW-1185">Reference proteome</keyword>
<dbReference type="Proteomes" id="UP001163321">
    <property type="component" value="Chromosome 5"/>
</dbReference>
<reference evidence="1 2" key="1">
    <citation type="journal article" date="2022" name="bioRxiv">
        <title>The genome of the oomycete Peronosclerospora sorghi, a cosmopolitan pathogen of maize and sorghum, is inflated with dispersed pseudogenes.</title>
        <authorList>
            <person name="Fletcher K."/>
            <person name="Martin F."/>
            <person name="Isakeit T."/>
            <person name="Cavanaugh K."/>
            <person name="Magill C."/>
            <person name="Michelmore R."/>
        </authorList>
    </citation>
    <scope>NUCLEOTIDE SEQUENCE [LARGE SCALE GENOMIC DNA]</scope>
    <source>
        <strain evidence="1">P6</strain>
    </source>
</reference>
<evidence type="ECO:0000313" key="2">
    <source>
        <dbReference type="Proteomes" id="UP001163321"/>
    </source>
</evidence>
<proteinExistence type="predicted"/>
<protein>
    <submittedName>
        <fullName evidence="1">Uncharacterized protein</fullName>
    </submittedName>
</protein>
<organism evidence="1 2">
    <name type="scientific">Peronosclerospora sorghi</name>
    <dbReference type="NCBI Taxonomy" id="230839"/>
    <lineage>
        <taxon>Eukaryota</taxon>
        <taxon>Sar</taxon>
        <taxon>Stramenopiles</taxon>
        <taxon>Oomycota</taxon>
        <taxon>Peronosporomycetes</taxon>
        <taxon>Peronosporales</taxon>
        <taxon>Peronosporaceae</taxon>
        <taxon>Peronosclerospora</taxon>
    </lineage>
</organism>
<comment type="caution">
    <text evidence="1">The sequence shown here is derived from an EMBL/GenBank/DDBJ whole genome shotgun (WGS) entry which is preliminary data.</text>
</comment>
<dbReference type="EMBL" id="CM047584">
    <property type="protein sequence ID" value="KAI9911114.1"/>
    <property type="molecule type" value="Genomic_DNA"/>
</dbReference>
<gene>
    <name evidence="1" type="ORF">PsorP6_009149</name>
</gene>
<sequence>MKEEKANSQLESRAYGSANAWGYFTDVFENLSLTAVVENQILCLHDGLTPSIDTLDYIRSFNRQQQVPDEGAMCDLL</sequence>
<accession>A0ACC0VX96</accession>